<dbReference type="InterPro" id="IPR000073">
    <property type="entry name" value="AB_hydrolase_1"/>
</dbReference>
<dbReference type="SUPFAM" id="SSF53474">
    <property type="entry name" value="alpha/beta-Hydrolases"/>
    <property type="match status" value="1"/>
</dbReference>
<evidence type="ECO:0000256" key="2">
    <source>
        <dbReference type="ARBA" id="ARBA00008645"/>
    </source>
</evidence>
<comment type="caution">
    <text evidence="6">The sequence shown here is derived from an EMBL/GenBank/DDBJ whole genome shotgun (WGS) entry which is preliminary data.</text>
</comment>
<dbReference type="InterPro" id="IPR029058">
    <property type="entry name" value="AB_hydrolase_fold"/>
</dbReference>
<dbReference type="Gene3D" id="3.40.50.1820">
    <property type="entry name" value="alpha/beta hydrolase"/>
    <property type="match status" value="1"/>
</dbReference>
<dbReference type="AlphaFoldDB" id="A0A6M2BW26"/>
<comment type="similarity">
    <text evidence="2">Belongs to the AB hydrolase superfamily.</text>
</comment>
<protein>
    <recommendedName>
        <fullName evidence="4">Monoacylglycerol lipase</fullName>
        <ecNumber evidence="3">3.1.1.23</ecNumber>
    </recommendedName>
</protein>
<evidence type="ECO:0000256" key="4">
    <source>
        <dbReference type="ARBA" id="ARBA00071261"/>
    </source>
</evidence>
<gene>
    <name evidence="6" type="ORF">G7Y85_18535</name>
</gene>
<evidence type="ECO:0000256" key="1">
    <source>
        <dbReference type="ARBA" id="ARBA00001613"/>
    </source>
</evidence>
<dbReference type="EMBL" id="JAAMOW010000010">
    <property type="protein sequence ID" value="NGY06776.1"/>
    <property type="molecule type" value="Genomic_DNA"/>
</dbReference>
<evidence type="ECO:0000259" key="5">
    <source>
        <dbReference type="Pfam" id="PF12146"/>
    </source>
</evidence>
<name>A0A6M2BW26_9GAMM</name>
<dbReference type="Pfam" id="PF12146">
    <property type="entry name" value="Hydrolase_4"/>
    <property type="match status" value="1"/>
</dbReference>
<keyword evidence="6" id="KW-0378">Hydrolase</keyword>
<evidence type="ECO:0000313" key="7">
    <source>
        <dbReference type="Proteomes" id="UP000472676"/>
    </source>
</evidence>
<accession>A0A6M2BW26</accession>
<dbReference type="GO" id="GO:0047372">
    <property type="term" value="F:monoacylglycerol lipase activity"/>
    <property type="evidence" value="ECO:0007669"/>
    <property type="project" value="UniProtKB-EC"/>
</dbReference>
<reference evidence="6 7" key="1">
    <citation type="journal article" date="2014" name="Int. J. Syst. Evol. Microbiol.">
        <title>Solimonas terrae sp. nov., isolated from soil.</title>
        <authorList>
            <person name="Kim S.J."/>
            <person name="Moon J.Y."/>
            <person name="Weon H.Y."/>
            <person name="Ahn J.H."/>
            <person name="Chen W.M."/>
            <person name="Kwon S.W."/>
        </authorList>
    </citation>
    <scope>NUCLEOTIDE SEQUENCE [LARGE SCALE GENOMIC DNA]</scope>
    <source>
        <strain evidence="6 7">KIS83-12</strain>
    </source>
</reference>
<proteinExistence type="inferred from homology"/>
<dbReference type="RefSeq" id="WP_166260997.1">
    <property type="nucleotide sequence ID" value="NZ_JAAMOW010000010.1"/>
</dbReference>
<dbReference type="PRINTS" id="PR00111">
    <property type="entry name" value="ABHYDROLASE"/>
</dbReference>
<organism evidence="6 7">
    <name type="scientific">Solimonas terrae</name>
    <dbReference type="NCBI Taxonomy" id="1396819"/>
    <lineage>
        <taxon>Bacteria</taxon>
        <taxon>Pseudomonadati</taxon>
        <taxon>Pseudomonadota</taxon>
        <taxon>Gammaproteobacteria</taxon>
        <taxon>Nevskiales</taxon>
        <taxon>Nevskiaceae</taxon>
        <taxon>Solimonas</taxon>
    </lineage>
</organism>
<comment type="catalytic activity">
    <reaction evidence="1">
        <text>Hydrolyzes glycerol monoesters of long-chain fatty acids.</text>
        <dbReference type="EC" id="3.1.1.23"/>
    </reaction>
</comment>
<dbReference type="InterPro" id="IPR051044">
    <property type="entry name" value="MAG_DAG_Lipase"/>
</dbReference>
<feature type="domain" description="Serine aminopeptidase S33" evidence="5">
    <location>
        <begin position="29"/>
        <end position="264"/>
    </location>
</feature>
<evidence type="ECO:0000313" key="6">
    <source>
        <dbReference type="EMBL" id="NGY06776.1"/>
    </source>
</evidence>
<sequence length="295" mass="32010">MRHHEGRFTGAGEIEIYWQAWQPPAGFPVRAVVVLAHGMGEHSGRYVEVASRLVDIGCAVYAIDHRGHGRSCGSRGLIDRVANAVADLDRFVQLAGTEQGVSSTGRPLFLLGHSMGGALSLGYALEHPDKLDGLLLSGPAVSLDAVPPLFGPISKWLSCLAPRLGTFPVDPSLVTRDPRMAAEYVADPLNLHGKVPVRTLAEMIGFVQALPPRLPALELPMLIMHGSDDQLAGVTGSEMVIDHVASADKTLKIYDGLYHEVFNELVRDRARVYRDMTDWLSARLPGIARKPSMRS</sequence>
<dbReference type="EC" id="3.1.1.23" evidence="3"/>
<dbReference type="InterPro" id="IPR022742">
    <property type="entry name" value="Hydrolase_4"/>
</dbReference>
<dbReference type="PANTHER" id="PTHR11614">
    <property type="entry name" value="PHOSPHOLIPASE-RELATED"/>
    <property type="match status" value="1"/>
</dbReference>
<dbReference type="FunFam" id="3.40.50.1820:FF:000117">
    <property type="entry name" value="Monoglyceride lipase, putative"/>
    <property type="match status" value="1"/>
</dbReference>
<keyword evidence="7" id="KW-1185">Reference proteome</keyword>
<evidence type="ECO:0000256" key="3">
    <source>
        <dbReference type="ARBA" id="ARBA00013254"/>
    </source>
</evidence>
<dbReference type="Proteomes" id="UP000472676">
    <property type="component" value="Unassembled WGS sequence"/>
</dbReference>